<comment type="caution">
    <text evidence="16">Lacks conserved residue(s) required for the propagation of feature annotation.</text>
</comment>
<keyword evidence="10 16" id="KW-0406">Ion transport</keyword>
<keyword evidence="2 16" id="KW-0813">Transport</keyword>
<dbReference type="PRINTS" id="PR00170">
    <property type="entry name" value="NACHANNEL"/>
</dbReference>
<sequence>MPNDDSNPNFRRLTKESLRKLELRHNGPKPERAFSRLSLMSDPEEDEEALATGKVYDTDLLEGKPLPDHLGTFPKSLYGKPIEELDAVRQDERTFCLVGRRFGKTNLFRFSSTKSLHLLTPLNPLRKAMLFLLTNQFFDVLVILTILVNCGFLAMDAPRFDSSDEIVFTAIYSTEMIVKIIARGFVLQKHTYLRDPWNWLDFSVILLAYVTFFLGFLNVPVGNLSGLRTFRVLRALKTISVIPGLKSIINALLRSLKMLGEVLLLTFFGLAIFALLSLQLYMGVLHNKCVVDYNITVFNDTEEDWYNFVQNSTNWYYWDGEPRVCSNISGPGPCPENYTCLKDIGPNPNGGYTGFDNIGMSLLTCFQVVTLDFWEDVYNLIIRATGPLSMLFFFITVMFGSFYLVNLMLAVVSLAYTEEMENQGKEKALKAQQIRENVLSMDAEKLKKLAEKKRKRKERREKLRQLQLKQLQENDAGQISQSNQAFVDIEKMDNGSDSTSKVSQKTEGGDATEESPDTSKEESKSQADNDDDENMTIQNPDETDDGSNEPVPCCPRQKRCRRCLIPRSVYRAYKKLQYYAALFVLDPVMDLFITFCILLNTAFLAMDHHMISSTWETVLDIGNRVFTAIFTIECVLKLISLNAKFFKTGWNIFDLIIVVCSLVELGLQGVQGLSILRTFRLLRVLKLAQSWTTMRMLISIIGNTMGALGNVSFVLLIIVYIFAIMGMQLLGKNYTEEFFGEGNLPRWHFRDFTHSLLLIFRILCGEWIEPLYDCMDCSDQATCILIFTSSYMVGNVMILNLFLALLLNSFASDTLQKEETEETRLGQGVAKVKRWAKALFRMCCCKFRRSTKVGVEEKEMKDSKLNETNVTGVELEPVSSRRNTLVAVLPYQNGSIHNGSINGSVHGMPRNGSIHTSRAASPFTTTNTLIPNGNYLEAGSRNGSAVSLRHRPTSHTALSSSVVNSNDKTCERPGITVVNNTDSETGEEETARVVQGSMLIVQSRPTSSMQKDALVEVGIIEDPVHDCCPQVCTAFCSRKCPCTFYRSPESSASYSVWRRFRELVCTVVENRFFEWFILLIILVSTITLVFEDIHLPSNPGMQEVLAICNVVFAIIFVIEMLLKWIAIGYVKYFTNFWCWLDFVIVVIAIMSLILDAVGLSGIGAFRALRTLRALRPLRAISRWQGIKIVVNALAHAIPAIVNVVLVCVVFWLIFSIMGVQFFKGTFSKCVDEDGNKISIDVVNNFSDCISLNYTWESNKINFDNVMNGYLALFQVATFEGWQEVIEDAVDNRGVDMQPHFEASLISYVFFVIFIFFGSFFTLNLFIGVIIENFNQLKRKYEGDSSFGLFLTSNQKNYYQTMRRIGNQKPTKQIKQPTNKIQAFFFKLTSNTKFEMFIVFVILCNMITMSVDHYKQSQEVTRILDALNIVFTSIFTLEMILKLIGLRLHYFRVPWNIFDFIVVTLSILGIILSDILTDLINPTLLRVLRLFRIGRVLRLVKAAKGIRKLLFALAVSMPALINIGALLFLVIFIFAIIGMSQFAYVKHDGALDDVVNFETWINSMLLLFRLSTSAGWNDVLYPLMTAPPECDDTYMGYPNGNCGSYIFASLFFFIFLTINFLMIINMYIAVILENFSQAHALEEVGITEDDFGMFYQVWQRFDPNATQFIMYDQLSDFCDALEQPLRLEKPNNIKIAGLELPIYDDIKLHCLDVLFALTKRVIGDVEESDEFKELQKSMQEKFQDSFPDRTKSEPTTTTLQIKKRGTAAKKIQRAFRRYRLMVEMRKASTAYRAKQSMEGSRRNSESQTLDLDCSINSQTFGQTLTVPAQTGLNRSRTPTIPEDCSNAHSDKRDVTVYRVEDTEDDVPTIDATVEIVGSSSLPEERDSNI</sequence>
<feature type="transmembrane region" description="Helical" evidence="16">
    <location>
        <begin position="784"/>
        <end position="807"/>
    </location>
</feature>
<name>A0A8B7ZRV7_ACAPL</name>
<proteinExistence type="inferred from homology"/>
<dbReference type="FunFam" id="1.20.120.350:FF:000019">
    <property type="entry name" value="Sodium channel protein"/>
    <property type="match status" value="1"/>
</dbReference>
<dbReference type="GO" id="GO:0001518">
    <property type="term" value="C:voltage-gated sodium channel complex"/>
    <property type="evidence" value="ECO:0007669"/>
    <property type="project" value="UniProtKB-UniRule"/>
</dbReference>
<keyword evidence="14 16" id="KW-0739">Sodium transport</keyword>
<dbReference type="FunFam" id="1.20.120.350:FF:000075">
    <property type="entry name" value="Sodium channel protein"/>
    <property type="match status" value="1"/>
</dbReference>
<feature type="transmembrane region" description="Helical" evidence="16">
    <location>
        <begin position="655"/>
        <end position="676"/>
    </location>
</feature>
<evidence type="ECO:0000256" key="10">
    <source>
        <dbReference type="ARBA" id="ARBA00023065"/>
    </source>
</evidence>
<evidence type="ECO:0000256" key="17">
    <source>
        <dbReference type="SAM" id="Coils"/>
    </source>
</evidence>
<feature type="transmembrane region" description="Helical" evidence="16">
    <location>
        <begin position="625"/>
        <end position="643"/>
    </location>
</feature>
<dbReference type="KEGG" id="aplc:110987617"/>
<feature type="transmembrane region" description="Helical" evidence="16">
    <location>
        <begin position="130"/>
        <end position="154"/>
    </location>
</feature>
<feature type="transmembrane region" description="Helical" evidence="16">
    <location>
        <begin position="1508"/>
        <end position="1536"/>
    </location>
</feature>
<feature type="transmembrane region" description="Helical" evidence="16">
    <location>
        <begin position="696"/>
        <end position="723"/>
    </location>
</feature>
<dbReference type="Proteomes" id="UP000694845">
    <property type="component" value="Unplaced"/>
</dbReference>
<protein>
    <recommendedName>
        <fullName evidence="16">Sodium channel protein</fullName>
    </recommendedName>
</protein>
<evidence type="ECO:0000256" key="12">
    <source>
        <dbReference type="ARBA" id="ARBA00023157"/>
    </source>
</evidence>
<dbReference type="GO" id="GO:0086010">
    <property type="term" value="P:membrane depolarization during action potential"/>
    <property type="evidence" value="ECO:0007669"/>
    <property type="project" value="TreeGrafter"/>
</dbReference>
<keyword evidence="5 16" id="KW-0812">Transmembrane</keyword>
<dbReference type="FunFam" id="1.10.238.10:FF:000002">
    <property type="entry name" value="Sodium channel protein"/>
    <property type="match status" value="1"/>
</dbReference>
<dbReference type="OMA" id="HDQLRLD"/>
<keyword evidence="9 16" id="KW-0915">Sodium</keyword>
<feature type="domain" description="Ion transport" evidence="19">
    <location>
        <begin position="136"/>
        <end position="421"/>
    </location>
</feature>
<feature type="domain" description="Ion transport" evidence="19">
    <location>
        <begin position="587"/>
        <end position="817"/>
    </location>
</feature>
<dbReference type="GeneID" id="110987617"/>
<evidence type="ECO:0000256" key="13">
    <source>
        <dbReference type="ARBA" id="ARBA00023180"/>
    </source>
</evidence>
<keyword evidence="12" id="KW-1015">Disulfide bond</keyword>
<dbReference type="Gene3D" id="1.10.238.10">
    <property type="entry name" value="EF-hand"/>
    <property type="match status" value="1"/>
</dbReference>
<dbReference type="InterPro" id="IPR027359">
    <property type="entry name" value="Volt_channel_dom_sf"/>
</dbReference>
<feature type="domain" description="Ion transport" evidence="19">
    <location>
        <begin position="1070"/>
        <end position="1339"/>
    </location>
</feature>
<dbReference type="InterPro" id="IPR044564">
    <property type="entry name" value="Na_chnl_inactivation_gate"/>
</dbReference>
<feature type="transmembrane region" description="Helical" evidence="16">
    <location>
        <begin position="1393"/>
        <end position="1410"/>
    </location>
</feature>
<dbReference type="FunFam" id="1.20.120.350:FF:000009">
    <property type="entry name" value="Voltage-dependent T-type calcium channel subunit alpha"/>
    <property type="match status" value="1"/>
</dbReference>
<dbReference type="FunFam" id="1.10.287.70:FF:000217">
    <property type="entry name" value="Sodium channel protein"/>
    <property type="match status" value="1"/>
</dbReference>
<feature type="transmembrane region" description="Helical" evidence="16">
    <location>
        <begin position="262"/>
        <end position="282"/>
    </location>
</feature>
<dbReference type="Gene3D" id="1.20.120.350">
    <property type="entry name" value="Voltage-gated potassium channels. Chain C"/>
    <property type="match status" value="4"/>
</dbReference>
<feature type="transmembrane region" description="Helical" evidence="16">
    <location>
        <begin position="1452"/>
        <end position="1472"/>
    </location>
</feature>
<feature type="coiled-coil region" evidence="17">
    <location>
        <begin position="440"/>
        <end position="474"/>
    </location>
</feature>
<keyword evidence="17" id="KW-0175">Coiled coil</keyword>
<evidence type="ECO:0000256" key="3">
    <source>
        <dbReference type="ARBA" id="ARBA00022461"/>
    </source>
</evidence>
<feature type="compositionally biased region" description="Basic and acidic residues" evidence="18">
    <location>
        <begin position="517"/>
        <end position="527"/>
    </location>
</feature>
<evidence type="ECO:0000256" key="14">
    <source>
        <dbReference type="ARBA" id="ARBA00023201"/>
    </source>
</evidence>
<feature type="transmembrane region" description="Helical" evidence="16">
    <location>
        <begin position="1422"/>
        <end position="1440"/>
    </location>
</feature>
<dbReference type="GO" id="GO:0005248">
    <property type="term" value="F:voltage-gated sodium channel activity"/>
    <property type="evidence" value="ECO:0007669"/>
    <property type="project" value="InterPro"/>
</dbReference>
<keyword evidence="20" id="KW-1185">Reference proteome</keyword>
<dbReference type="SUPFAM" id="SSF81324">
    <property type="entry name" value="Voltage-gated potassium channels"/>
    <property type="match status" value="4"/>
</dbReference>
<evidence type="ECO:0000256" key="5">
    <source>
        <dbReference type="ARBA" id="ARBA00022692"/>
    </source>
</evidence>
<feature type="transmembrane region" description="Helical" evidence="16">
    <location>
        <begin position="1604"/>
        <end position="1631"/>
    </location>
</feature>
<dbReference type="FunFam" id="1.20.120.350:FF:000059">
    <property type="entry name" value="Sodium channel protein"/>
    <property type="match status" value="1"/>
</dbReference>
<evidence type="ECO:0000256" key="2">
    <source>
        <dbReference type="ARBA" id="ARBA00022448"/>
    </source>
</evidence>
<dbReference type="RefSeq" id="XP_022106176.1">
    <property type="nucleotide sequence ID" value="XM_022250484.1"/>
</dbReference>
<evidence type="ECO:0000259" key="19">
    <source>
        <dbReference type="Pfam" id="PF00520"/>
    </source>
</evidence>
<dbReference type="PANTHER" id="PTHR10037">
    <property type="entry name" value="VOLTAGE-GATED CATION CHANNEL CALCIUM AND SODIUM"/>
    <property type="match status" value="1"/>
</dbReference>
<dbReference type="Pfam" id="PF00520">
    <property type="entry name" value="Ion_trans"/>
    <property type="match status" value="4"/>
</dbReference>
<evidence type="ECO:0000256" key="4">
    <source>
        <dbReference type="ARBA" id="ARBA00022475"/>
    </source>
</evidence>
<keyword evidence="15 16" id="KW-0407">Ion channel</keyword>
<comment type="subcellular location">
    <subcellularLocation>
        <location evidence="1 16">Cell membrane</location>
        <topology evidence="1 16">Multi-pass membrane protein</topology>
    </subcellularLocation>
</comment>
<feature type="transmembrane region" description="Helical" evidence="16">
    <location>
        <begin position="166"/>
        <end position="187"/>
    </location>
</feature>
<dbReference type="Gene3D" id="1.10.287.70">
    <property type="match status" value="4"/>
</dbReference>
<keyword evidence="4" id="KW-1003">Cell membrane</keyword>
<dbReference type="FunFam" id="1.10.287.70:FF:000001">
    <property type="entry name" value="Sodium channel protein"/>
    <property type="match status" value="1"/>
</dbReference>
<keyword evidence="11 16" id="KW-0472">Membrane</keyword>
<dbReference type="PANTHER" id="PTHR10037:SF62">
    <property type="entry name" value="SODIUM CHANNEL PROTEIN 60E"/>
    <property type="match status" value="1"/>
</dbReference>
<feature type="transmembrane region" description="Helical" evidence="16">
    <location>
        <begin position="578"/>
        <end position="605"/>
    </location>
</feature>
<keyword evidence="3 16" id="KW-0894">Sodium channel</keyword>
<feature type="transmembrane region" description="Helical" evidence="16">
    <location>
        <begin position="1072"/>
        <end position="1093"/>
    </location>
</feature>
<feature type="transmembrane region" description="Helical" evidence="16">
    <location>
        <begin position="1142"/>
        <end position="1168"/>
    </location>
</feature>
<feature type="compositionally biased region" description="Polar residues" evidence="18">
    <location>
        <begin position="495"/>
        <end position="506"/>
    </location>
</feature>
<feature type="transmembrane region" description="Helical" evidence="16">
    <location>
        <begin position="1304"/>
        <end position="1330"/>
    </location>
</feature>
<evidence type="ECO:0000256" key="18">
    <source>
        <dbReference type="SAM" id="MobiDB-lite"/>
    </source>
</evidence>
<keyword evidence="6" id="KW-0677">Repeat</keyword>
<feature type="transmembrane region" description="Helical" evidence="16">
    <location>
        <begin position="1188"/>
        <end position="1214"/>
    </location>
</feature>
<evidence type="ECO:0000256" key="9">
    <source>
        <dbReference type="ARBA" id="ARBA00023053"/>
    </source>
</evidence>
<feature type="region of interest" description="Disordered" evidence="18">
    <location>
        <begin position="492"/>
        <end position="551"/>
    </location>
</feature>
<feature type="domain" description="Ion transport" evidence="19">
    <location>
        <begin position="1393"/>
        <end position="1639"/>
    </location>
</feature>
<dbReference type="OrthoDB" id="2984333at2759"/>
<evidence type="ECO:0000313" key="21">
    <source>
        <dbReference type="RefSeq" id="XP_022106176.1"/>
    </source>
</evidence>
<evidence type="ECO:0000256" key="11">
    <source>
        <dbReference type="ARBA" id="ARBA00023136"/>
    </source>
</evidence>
<dbReference type="CDD" id="cd13433">
    <property type="entry name" value="Na_channel_gate"/>
    <property type="match status" value="1"/>
</dbReference>
<evidence type="ECO:0000256" key="16">
    <source>
        <dbReference type="RuleBase" id="RU361132"/>
    </source>
</evidence>
<dbReference type="InterPro" id="IPR005821">
    <property type="entry name" value="Ion_trans_dom"/>
</dbReference>
<comment type="similarity">
    <text evidence="16">Belongs to the sodium channel (TC 1.A.1.10) family.</text>
</comment>
<evidence type="ECO:0000256" key="15">
    <source>
        <dbReference type="ARBA" id="ARBA00023303"/>
    </source>
</evidence>
<organism evidence="20 21">
    <name type="scientific">Acanthaster planci</name>
    <name type="common">Crown-of-thorns starfish</name>
    <dbReference type="NCBI Taxonomy" id="133434"/>
    <lineage>
        <taxon>Eukaryota</taxon>
        <taxon>Metazoa</taxon>
        <taxon>Echinodermata</taxon>
        <taxon>Eleutherozoa</taxon>
        <taxon>Asterozoa</taxon>
        <taxon>Asteroidea</taxon>
        <taxon>Valvatacea</taxon>
        <taxon>Valvatida</taxon>
        <taxon>Acanthasteridae</taxon>
        <taxon>Acanthaster</taxon>
    </lineage>
</organism>
<dbReference type="GO" id="GO:0019228">
    <property type="term" value="P:neuronal action potential"/>
    <property type="evidence" value="ECO:0007669"/>
    <property type="project" value="TreeGrafter"/>
</dbReference>
<dbReference type="InterPro" id="IPR001696">
    <property type="entry name" value="Na_channel_asu"/>
</dbReference>
<evidence type="ECO:0000256" key="1">
    <source>
        <dbReference type="ARBA" id="ARBA00004651"/>
    </source>
</evidence>
<keyword evidence="13" id="KW-0325">Glycoprotein</keyword>
<feature type="transmembrane region" description="Helical" evidence="16">
    <location>
        <begin position="199"/>
        <end position="220"/>
    </location>
</feature>
<accession>A0A8B7ZRV7</accession>
<comment type="function">
    <text evidence="16">Mediates the voltage-dependent sodium ion permeability of excitable membranes. Assuming opened or closed conformations in response to the voltage difference across the membrane, the protein forms a sodium-selective channel through which Na(+) ions may pass in accordance with their electrochemical gradient.</text>
</comment>
<dbReference type="InterPro" id="IPR043203">
    <property type="entry name" value="VGCC_Ca_Na"/>
</dbReference>
<evidence type="ECO:0000256" key="8">
    <source>
        <dbReference type="ARBA" id="ARBA00022989"/>
    </source>
</evidence>
<evidence type="ECO:0000256" key="7">
    <source>
        <dbReference type="ARBA" id="ARBA00022882"/>
    </source>
</evidence>
<evidence type="ECO:0000313" key="20">
    <source>
        <dbReference type="Proteomes" id="UP000694845"/>
    </source>
</evidence>
<keyword evidence="8 16" id="KW-1133">Transmembrane helix</keyword>
<feature type="transmembrane region" description="Helical" evidence="16">
    <location>
        <begin position="1105"/>
        <end position="1130"/>
    </location>
</feature>
<gene>
    <name evidence="21" type="primary">LOC110987617</name>
</gene>
<keyword evidence="7 16" id="KW-0851">Voltage-gated channel</keyword>
<feature type="transmembrane region" description="Helical" evidence="16">
    <location>
        <begin position="390"/>
        <end position="417"/>
    </location>
</feature>
<reference evidence="21" key="1">
    <citation type="submission" date="2025-08" db="UniProtKB">
        <authorList>
            <consortium name="RefSeq"/>
        </authorList>
    </citation>
    <scope>IDENTIFICATION</scope>
</reference>
<evidence type="ECO:0000256" key="6">
    <source>
        <dbReference type="ARBA" id="ARBA00022737"/>
    </source>
</evidence>